<evidence type="ECO:0000313" key="12">
    <source>
        <dbReference type="Proteomes" id="UP000747399"/>
    </source>
</evidence>
<sequence>MLPYFSAIRSISTIAVYVLLLWVLPHKVSAADGHGVHIAYLTDCTMYSDWQTVGMVFSYKRSRQPLDSQLTRIMCCTDEERKRYNEQLLSIVQTHVAPSFAHNVKTDDWYAAYNKPGAVYDWLKHVTPKEDWILVLDSDMYLRRPFYPQFFNATRGWCISADYTYMIGVNNELAVRHIPEINPRDDELAGPRGRRGDQVGGFFFMHRDDLSRVAPLWLKYTEDVREDPEAWRLSGDQYVEKGGKPWISEMYGYAFGAAKANVWHIWDKRTMMYPTYKPTEGIPKLMHYGLLFEVGKNFSFDKHWHYDFDVTKCPPWDLTDPKRRTEGIFPEPPRPSSLDKSDFLGFYRDLLAIETLATLNAAFCDYHISHCPPSEQLVTVCKEVFSLYNDAREYIKEAESHYDCQDFHPKCDEWTKQGECDQNVGYMMETCRKACGRCSPKKMYFPETTTKDLEEKLQKMAKELQPLSEDPDQQKGAVASSPKDRATPVVIPQHEQPVVVVPRNTQPMVQNLPLSPPPPPSPAPPVGSPPPPPSSPPSPPPSVSPSPSPSPPKVLSEKQLLVRCYRLTLPRTEVKDCVDAAKKGILYEAKQNAGAVTSMETATRTKSDLTSYPASEDVGQKDVTSSRRIMERDLEDLTLTQQNENKGAAPVLDAPVLGPSLHALLGRLNKWQGLLWLLIVLAFLAIMPRIARLRRRARSGMRTE</sequence>
<dbReference type="Pfam" id="PF01549">
    <property type="entry name" value="ShK"/>
    <property type="match status" value="1"/>
</dbReference>
<evidence type="ECO:0000256" key="4">
    <source>
        <dbReference type="ARBA" id="ARBA00022692"/>
    </source>
</evidence>
<evidence type="ECO:0000256" key="8">
    <source>
        <dbReference type="SAM" id="Phobius"/>
    </source>
</evidence>
<dbReference type="Pfam" id="PF23452">
    <property type="entry name" value="HPAT"/>
    <property type="match status" value="1"/>
</dbReference>
<keyword evidence="5 8" id="KW-1133">Transmembrane helix</keyword>
<dbReference type="PANTHER" id="PTHR31485:SF7">
    <property type="entry name" value="PEPTIDYL SERINE ALPHA-GALACTOSYLTRANSFERASE"/>
    <property type="match status" value="1"/>
</dbReference>
<evidence type="ECO:0000256" key="9">
    <source>
        <dbReference type="SAM" id="SignalP"/>
    </source>
</evidence>
<dbReference type="PROSITE" id="PS51670">
    <property type="entry name" value="SHKT"/>
    <property type="match status" value="1"/>
</dbReference>
<dbReference type="Proteomes" id="UP000747399">
    <property type="component" value="Unassembled WGS sequence"/>
</dbReference>
<keyword evidence="2" id="KW-0328">Glycosyltransferase</keyword>
<evidence type="ECO:0000256" key="1">
    <source>
        <dbReference type="ARBA" id="ARBA00004167"/>
    </source>
</evidence>
<feature type="compositionally biased region" description="Pro residues" evidence="7">
    <location>
        <begin position="514"/>
        <end position="552"/>
    </location>
</feature>
<feature type="domain" description="ShKT" evidence="10">
    <location>
        <begin position="404"/>
        <end position="438"/>
    </location>
</feature>
<feature type="chain" id="PRO_5035233444" description="ShKT domain-containing protein" evidence="9">
    <location>
        <begin position="31"/>
        <end position="704"/>
    </location>
</feature>
<protein>
    <recommendedName>
        <fullName evidence="10">ShKT domain-containing protein</fullName>
    </recommendedName>
</protein>
<dbReference type="AlphaFoldDB" id="A0A8J4ARW6"/>
<gene>
    <name evidence="11" type="ORF">Vafri_3606</name>
</gene>
<feature type="region of interest" description="Disordered" evidence="7">
    <location>
        <begin position="606"/>
        <end position="625"/>
    </location>
</feature>
<feature type="transmembrane region" description="Helical" evidence="8">
    <location>
        <begin position="673"/>
        <end position="691"/>
    </location>
</feature>
<organism evidence="11 12">
    <name type="scientific">Volvox africanus</name>
    <dbReference type="NCBI Taxonomy" id="51714"/>
    <lineage>
        <taxon>Eukaryota</taxon>
        <taxon>Viridiplantae</taxon>
        <taxon>Chlorophyta</taxon>
        <taxon>core chlorophytes</taxon>
        <taxon>Chlorophyceae</taxon>
        <taxon>CS clade</taxon>
        <taxon>Chlamydomonadales</taxon>
        <taxon>Volvocaceae</taxon>
        <taxon>Volvox</taxon>
    </lineage>
</organism>
<dbReference type="InterPro" id="IPR044845">
    <property type="entry name" value="HPAT/SRGT1-like"/>
</dbReference>
<dbReference type="InterPro" id="IPR056508">
    <property type="entry name" value="HPAT-like"/>
</dbReference>
<comment type="caution">
    <text evidence="11">The sequence shown here is derived from an EMBL/GenBank/DDBJ whole genome shotgun (WGS) entry which is preliminary data.</text>
</comment>
<evidence type="ECO:0000313" key="11">
    <source>
        <dbReference type="EMBL" id="GIL46675.1"/>
    </source>
</evidence>
<accession>A0A8J4ARW6</accession>
<keyword evidence="4 8" id="KW-0812">Transmembrane</keyword>
<keyword evidence="12" id="KW-1185">Reference proteome</keyword>
<evidence type="ECO:0000256" key="2">
    <source>
        <dbReference type="ARBA" id="ARBA00022676"/>
    </source>
</evidence>
<comment type="subcellular location">
    <subcellularLocation>
        <location evidence="1">Membrane</location>
        <topology evidence="1">Single-pass membrane protein</topology>
    </subcellularLocation>
</comment>
<keyword evidence="3" id="KW-0808">Transferase</keyword>
<proteinExistence type="predicted"/>
<evidence type="ECO:0000256" key="7">
    <source>
        <dbReference type="SAM" id="MobiDB-lite"/>
    </source>
</evidence>
<keyword evidence="6 8" id="KW-0472">Membrane</keyword>
<dbReference type="EMBL" id="BNCO01000004">
    <property type="protein sequence ID" value="GIL46675.1"/>
    <property type="molecule type" value="Genomic_DNA"/>
</dbReference>
<evidence type="ECO:0000256" key="6">
    <source>
        <dbReference type="ARBA" id="ARBA00023136"/>
    </source>
</evidence>
<evidence type="ECO:0000256" key="3">
    <source>
        <dbReference type="ARBA" id="ARBA00022679"/>
    </source>
</evidence>
<dbReference type="GO" id="GO:0016757">
    <property type="term" value="F:glycosyltransferase activity"/>
    <property type="evidence" value="ECO:0007669"/>
    <property type="project" value="UniProtKB-KW"/>
</dbReference>
<name>A0A8J4ARW6_9CHLO</name>
<feature type="region of interest" description="Disordered" evidence="7">
    <location>
        <begin position="464"/>
        <end position="555"/>
    </location>
</feature>
<dbReference type="PANTHER" id="PTHR31485">
    <property type="entry name" value="PEPTIDYL SERINE ALPHA-GALACTOSYLTRANSFERASE"/>
    <property type="match status" value="1"/>
</dbReference>
<evidence type="ECO:0000259" key="10">
    <source>
        <dbReference type="PROSITE" id="PS51670"/>
    </source>
</evidence>
<feature type="signal peptide" evidence="9">
    <location>
        <begin position="1"/>
        <end position="30"/>
    </location>
</feature>
<keyword evidence="9" id="KW-0732">Signal</keyword>
<dbReference type="SMART" id="SM00254">
    <property type="entry name" value="ShKT"/>
    <property type="match status" value="1"/>
</dbReference>
<dbReference type="GO" id="GO:0016020">
    <property type="term" value="C:membrane"/>
    <property type="evidence" value="ECO:0007669"/>
    <property type="project" value="UniProtKB-SubCell"/>
</dbReference>
<dbReference type="InterPro" id="IPR003582">
    <property type="entry name" value="ShKT_dom"/>
</dbReference>
<reference evidence="11" key="1">
    <citation type="journal article" date="2021" name="Proc. Natl. Acad. Sci. U.S.A.">
        <title>Three genomes in the algal genus Volvox reveal the fate of a haploid sex-determining region after a transition to homothallism.</title>
        <authorList>
            <person name="Yamamoto K."/>
            <person name="Hamaji T."/>
            <person name="Kawai-Toyooka H."/>
            <person name="Matsuzaki R."/>
            <person name="Takahashi F."/>
            <person name="Nishimura Y."/>
            <person name="Kawachi M."/>
            <person name="Noguchi H."/>
            <person name="Minakuchi Y."/>
            <person name="Umen J.G."/>
            <person name="Toyoda A."/>
            <person name="Nozaki H."/>
        </authorList>
    </citation>
    <scope>NUCLEOTIDE SEQUENCE</scope>
    <source>
        <strain evidence="11">NIES-3780</strain>
    </source>
</reference>
<evidence type="ECO:0000256" key="5">
    <source>
        <dbReference type="ARBA" id="ARBA00022989"/>
    </source>
</evidence>